<evidence type="ECO:0000256" key="3">
    <source>
        <dbReference type="PROSITE-ProRule" id="PRU01248"/>
    </source>
</evidence>
<dbReference type="Pfam" id="PF13495">
    <property type="entry name" value="Phage_int_SAM_4"/>
    <property type="match status" value="1"/>
</dbReference>
<dbReference type="InterPro" id="IPR010998">
    <property type="entry name" value="Integrase_recombinase_N"/>
</dbReference>
<dbReference type="Proteomes" id="UP000763802">
    <property type="component" value="Unassembled WGS sequence"/>
</dbReference>
<dbReference type="Gene3D" id="1.10.150.130">
    <property type="match status" value="1"/>
</dbReference>
<organism evidence="5 6">
    <name type="scientific">Falsiruegeria litorea</name>
    <dbReference type="NCBI Taxonomy" id="1280831"/>
    <lineage>
        <taxon>Bacteria</taxon>
        <taxon>Pseudomonadati</taxon>
        <taxon>Pseudomonadota</taxon>
        <taxon>Alphaproteobacteria</taxon>
        <taxon>Rhodobacterales</taxon>
        <taxon>Roseobacteraceae</taxon>
        <taxon>Falsiruegeria</taxon>
    </lineage>
</organism>
<evidence type="ECO:0000313" key="5">
    <source>
        <dbReference type="EMBL" id="MBT3143875.1"/>
    </source>
</evidence>
<evidence type="ECO:0000256" key="2">
    <source>
        <dbReference type="ARBA" id="ARBA00023125"/>
    </source>
</evidence>
<dbReference type="InterPro" id="IPR044068">
    <property type="entry name" value="CB"/>
</dbReference>
<comment type="caution">
    <text evidence="5">The sequence shown here is derived from an EMBL/GenBank/DDBJ whole genome shotgun (WGS) entry which is preliminary data.</text>
</comment>
<dbReference type="EMBL" id="JAHHDY010000031">
    <property type="protein sequence ID" value="MBT3143875.1"/>
    <property type="molecule type" value="Genomic_DNA"/>
</dbReference>
<evidence type="ECO:0000256" key="1">
    <source>
        <dbReference type="ARBA" id="ARBA00022908"/>
    </source>
</evidence>
<feature type="domain" description="Core-binding (CB)" evidence="4">
    <location>
        <begin position="4"/>
        <end position="85"/>
    </location>
</feature>
<evidence type="ECO:0000313" key="6">
    <source>
        <dbReference type="Proteomes" id="UP000763802"/>
    </source>
</evidence>
<name>A0ABS5X1E5_9RHOB</name>
<protein>
    <submittedName>
        <fullName evidence="5">Phage integrase N-terminal SAM-like domain-containing protein</fullName>
    </submittedName>
</protein>
<dbReference type="PROSITE" id="PS51900">
    <property type="entry name" value="CB"/>
    <property type="match status" value="1"/>
</dbReference>
<dbReference type="InterPro" id="IPR011010">
    <property type="entry name" value="DNA_brk_join_enz"/>
</dbReference>
<dbReference type="SUPFAM" id="SSF56349">
    <property type="entry name" value="DNA breaking-rejoining enzymes"/>
    <property type="match status" value="1"/>
</dbReference>
<sequence length="140" mass="16091">MTEERTTPLRERLIEDMRIRGLGHQSQRAHIRAVKDFAEFLGRSPDTATTEELRTYQLHMTDTGITPWVYNARITGLRFFFLMTCGREEMKRYMQFRTQPRKLPAVLSAEEVSELLAVAPAPGLKYRAALSISTSFGTHD</sequence>
<reference evidence="5 6" key="1">
    <citation type="submission" date="2021-05" db="EMBL/GenBank/DDBJ databases">
        <title>Draft genomes of marine bacteria isolated from model chitin particles.</title>
        <authorList>
            <person name="Datta M.S."/>
            <person name="Schwartzman J.A."/>
            <person name="Cordero O."/>
        </authorList>
    </citation>
    <scope>NUCLEOTIDE SEQUENCE [LARGE SCALE GENOMIC DNA]</scope>
    <source>
        <strain evidence="5 6">4E07</strain>
    </source>
</reference>
<accession>A0ABS5X1E5</accession>
<proteinExistence type="predicted"/>
<keyword evidence="1" id="KW-0229">DNA integration</keyword>
<gene>
    <name evidence="5" type="ORF">KL867_22715</name>
</gene>
<keyword evidence="6" id="KW-1185">Reference proteome</keyword>
<keyword evidence="2 3" id="KW-0238">DNA-binding</keyword>
<dbReference type="InterPro" id="IPR004107">
    <property type="entry name" value="Integrase_SAM-like_N"/>
</dbReference>
<evidence type="ECO:0000259" key="4">
    <source>
        <dbReference type="PROSITE" id="PS51900"/>
    </source>
</evidence>